<evidence type="ECO:0000313" key="7">
    <source>
        <dbReference type="Proteomes" id="UP000000663"/>
    </source>
</evidence>
<dbReference type="SUPFAM" id="SSF53335">
    <property type="entry name" value="S-adenosyl-L-methionine-dependent methyltransferases"/>
    <property type="match status" value="1"/>
</dbReference>
<proteinExistence type="inferred from homology"/>
<keyword evidence="7" id="KW-1185">Reference proteome</keyword>
<reference evidence="6 7" key="1">
    <citation type="journal article" date="2006" name="Science">
        <title>Genome of rice cluster I archaea -- the key methane producers in the rice rhizosphere.</title>
        <authorList>
            <person name="Erkel C."/>
            <person name="Kube M."/>
            <person name="Reinhardt R."/>
            <person name="Liesack W."/>
        </authorList>
    </citation>
    <scope>NUCLEOTIDE SEQUENCE [LARGE SCALE GENOMIC DNA]</scope>
    <source>
        <strain evidence="7">DSM 22066 / NBRC 105507 / MRE50</strain>
    </source>
</reference>
<dbReference type="PROSITE" id="PS00092">
    <property type="entry name" value="N6_MTASE"/>
    <property type="match status" value="1"/>
</dbReference>
<dbReference type="PATRIC" id="fig|351160.9.peg.833"/>
<dbReference type="NCBIfam" id="TIGR00537">
    <property type="entry name" value="hemK_rel_arch"/>
    <property type="match status" value="1"/>
</dbReference>
<dbReference type="InterPro" id="IPR052190">
    <property type="entry name" value="Euk-Arch_PrmC-MTase"/>
</dbReference>
<dbReference type="AlphaFoldDB" id="Q0W2E5"/>
<dbReference type="GO" id="GO:0032259">
    <property type="term" value="P:methylation"/>
    <property type="evidence" value="ECO:0007669"/>
    <property type="project" value="UniProtKB-KW"/>
</dbReference>
<dbReference type="CDD" id="cd02440">
    <property type="entry name" value="AdoMet_MTases"/>
    <property type="match status" value="1"/>
</dbReference>
<dbReference type="STRING" id="351160.RCIX2353"/>
<dbReference type="PANTHER" id="PTHR45875:SF1">
    <property type="entry name" value="METHYLTRANSFERASE N6AMT1"/>
    <property type="match status" value="1"/>
</dbReference>
<keyword evidence="2" id="KW-0489">Methyltransferase</keyword>
<evidence type="ECO:0000256" key="1">
    <source>
        <dbReference type="ARBA" id="ARBA00006149"/>
    </source>
</evidence>
<dbReference type="RefSeq" id="WP_012035133.1">
    <property type="nucleotide sequence ID" value="NC_009464.1"/>
</dbReference>
<keyword evidence="3" id="KW-0808">Transferase</keyword>
<keyword evidence="4" id="KW-0949">S-adenosyl-L-methionine</keyword>
<organism evidence="6 7">
    <name type="scientific">Methanocella arvoryzae (strain DSM 22066 / NBRC 105507 / MRE50)</name>
    <dbReference type="NCBI Taxonomy" id="351160"/>
    <lineage>
        <taxon>Archaea</taxon>
        <taxon>Methanobacteriati</taxon>
        <taxon>Methanobacteriota</taxon>
        <taxon>Stenosarchaea group</taxon>
        <taxon>Methanomicrobia</taxon>
        <taxon>Methanocellales</taxon>
        <taxon>Methanocellaceae</taxon>
        <taxon>Methanocella</taxon>
    </lineage>
</organism>
<evidence type="ECO:0000256" key="3">
    <source>
        <dbReference type="ARBA" id="ARBA00022679"/>
    </source>
</evidence>
<sequence length="193" mass="21402">MTVRIYRDKEFELLEGVYDPGDDSFLLVEAALKDIRAGEKVLEVGTGSGVVSFFVKDVTRVIATDINPIACQNARLNGVEVVRTDLFSGICGQFDVIIFNPPYLPTSEDEKLDTWLNRAFDGGPDGRDVIRQFLAGVKRILPIGGRVLTVFSSLTDIDAVAELYRQHGFSVETVAREKVPFEVLVVFKCVRLS</sequence>
<dbReference type="InterPro" id="IPR007848">
    <property type="entry name" value="Small_mtfrase_dom"/>
</dbReference>
<accession>Q0W2E5</accession>
<dbReference type="GO" id="GO:0008757">
    <property type="term" value="F:S-adenosylmethionine-dependent methyltransferase activity"/>
    <property type="evidence" value="ECO:0007669"/>
    <property type="project" value="TreeGrafter"/>
</dbReference>
<comment type="similarity">
    <text evidence="1">Belongs to the eukaryotic/archaeal PrmC-related family.</text>
</comment>
<dbReference type="eggNOG" id="arCOG00109">
    <property type="taxonomic scope" value="Archaea"/>
</dbReference>
<dbReference type="OrthoDB" id="27149at2157"/>
<dbReference type="Proteomes" id="UP000000663">
    <property type="component" value="Chromosome"/>
</dbReference>
<dbReference type="PANTHER" id="PTHR45875">
    <property type="entry name" value="METHYLTRANSFERASE N6AMT1"/>
    <property type="match status" value="1"/>
</dbReference>
<dbReference type="InterPro" id="IPR002052">
    <property type="entry name" value="DNA_methylase_N6_adenine_CS"/>
</dbReference>
<evidence type="ECO:0000256" key="2">
    <source>
        <dbReference type="ARBA" id="ARBA00022603"/>
    </source>
</evidence>
<gene>
    <name evidence="6" type="ORF">RCIX2353</name>
</gene>
<dbReference type="EMBL" id="AM114193">
    <property type="protein sequence ID" value="CAJ37448.1"/>
    <property type="molecule type" value="Genomic_DNA"/>
</dbReference>
<dbReference type="GO" id="GO:0008276">
    <property type="term" value="F:protein methyltransferase activity"/>
    <property type="evidence" value="ECO:0007669"/>
    <property type="project" value="TreeGrafter"/>
</dbReference>
<dbReference type="InterPro" id="IPR029063">
    <property type="entry name" value="SAM-dependent_MTases_sf"/>
</dbReference>
<dbReference type="GO" id="GO:0035657">
    <property type="term" value="C:eRF1 methyltransferase complex"/>
    <property type="evidence" value="ECO:0007669"/>
    <property type="project" value="TreeGrafter"/>
</dbReference>
<dbReference type="Gene3D" id="3.40.50.150">
    <property type="entry name" value="Vaccinia Virus protein VP39"/>
    <property type="match status" value="1"/>
</dbReference>
<dbReference type="GO" id="GO:0003676">
    <property type="term" value="F:nucleic acid binding"/>
    <property type="evidence" value="ECO:0007669"/>
    <property type="project" value="InterPro"/>
</dbReference>
<dbReference type="KEGG" id="rci:RCIX2353"/>
<dbReference type="GeneID" id="5143894"/>
<evidence type="ECO:0000259" key="5">
    <source>
        <dbReference type="Pfam" id="PF05175"/>
    </source>
</evidence>
<protein>
    <submittedName>
        <fullName evidence="6">Protoporphyrinogen oxidase-related protein (HemK-like)</fullName>
    </submittedName>
</protein>
<dbReference type="Pfam" id="PF05175">
    <property type="entry name" value="MTS"/>
    <property type="match status" value="1"/>
</dbReference>
<feature type="domain" description="Methyltransferase small" evidence="5">
    <location>
        <begin position="24"/>
        <end position="107"/>
    </location>
</feature>
<evidence type="ECO:0000256" key="4">
    <source>
        <dbReference type="ARBA" id="ARBA00022691"/>
    </source>
</evidence>
<dbReference type="InterPro" id="IPR004557">
    <property type="entry name" value="PrmC-related"/>
</dbReference>
<name>Q0W2E5_METAR</name>
<evidence type="ECO:0000313" key="6">
    <source>
        <dbReference type="EMBL" id="CAJ37448.1"/>
    </source>
</evidence>
<dbReference type="NCBIfam" id="NF011529">
    <property type="entry name" value="PRK14968.1-3"/>
    <property type="match status" value="1"/>
</dbReference>